<dbReference type="EMBL" id="JAEHOE010000046">
    <property type="protein sequence ID" value="KAG2492217.1"/>
    <property type="molecule type" value="Genomic_DNA"/>
</dbReference>
<keyword evidence="3" id="KW-0732">Signal</keyword>
<keyword evidence="2" id="KW-1133">Transmembrane helix</keyword>
<gene>
    <name evidence="5" type="ORF">HYH03_009462</name>
</gene>
<keyword evidence="2" id="KW-0472">Membrane</keyword>
<comment type="caution">
    <text evidence="5">The sequence shown here is derived from an EMBL/GenBank/DDBJ whole genome shotgun (WGS) entry which is preliminary data.</text>
</comment>
<feature type="domain" description="Guanylate cyclase" evidence="4">
    <location>
        <begin position="1577"/>
        <end position="1614"/>
    </location>
</feature>
<evidence type="ECO:0000256" key="3">
    <source>
        <dbReference type="SAM" id="SignalP"/>
    </source>
</evidence>
<proteinExistence type="predicted"/>
<feature type="region of interest" description="Disordered" evidence="1">
    <location>
        <begin position="500"/>
        <end position="532"/>
    </location>
</feature>
<dbReference type="Gene3D" id="3.30.70.1230">
    <property type="entry name" value="Nucleotide cyclase"/>
    <property type="match status" value="3"/>
</dbReference>
<dbReference type="SUPFAM" id="SSF53850">
    <property type="entry name" value="Periplasmic binding protein-like II"/>
    <property type="match status" value="1"/>
</dbReference>
<dbReference type="GO" id="GO:0009190">
    <property type="term" value="P:cyclic nucleotide biosynthetic process"/>
    <property type="evidence" value="ECO:0007669"/>
    <property type="project" value="InterPro"/>
</dbReference>
<feature type="signal peptide" evidence="3">
    <location>
        <begin position="1"/>
        <end position="25"/>
    </location>
</feature>
<sequence>MAAGRLSSALLGFVALALLATFGAAHSNEKAACSANIGAAIRRASQAASGMLDEEGLLAVVAQSLSTEACECQMALEHAQWRPSPAWSSGLIASLVRQSMDKNRYLRVDLDPMPSPSNSSNSIRSLSSVDMNNLPTLWTTDMSGMSVTTIKDQVGAWCFAFPENSCQVASQASGMLHPRSYLLTFYRLDALEAMAAAGVLSSAAAPNDWEELLDLLEAHKAARQRPGLQLPSHGLCLTTSPSCGTLGHVLSAIAGTVLQTKGMGQGSVLDLTLPPPSAELLVDSAGWRYAAELLTRLLAYNAPDGDLGGTSSDDLQGCDAISPHFASGDCLLTIEWDPAVYLMPSLMTRELLAPGMVGIAPLPGSRIVMARSNCTTGPAGPSAAAAGPSASTGPSSLDPGTQAGIVPVNNGAEADPDGDDEHEWSDGGGGELVPCTEALCSISANHDLLYLTPQGLGDWTSFTTASALSAPPDATWVGDVCGLLVTTRVEAMAAERQRLNTGVSTPANTGSAASAAQGANADPAAPAAASSGQRRIVNRAPYSALFSTLAYNKLPEFGPISKTLVQIMHARQAITDKARDAIGFKSLPLPPDFNKSGTVAKAPPLTWDGAAFARYPWWAAPDSAFNVTPLTAQGLDPVMALSYIRAVWHGIHHPNQAPSLLAPSSQNLFSWVLAHVARSLVPPVSDPAQFSNVSGAIAPAARAASATTTIKTLFKTLLKEYGYITVRYWYCDAIGAAFWPLQFAITATGTADADGSSHAGGLQRPVLAAIVACSALAALAALVAAFLLMRSARPNVDLLGRVRAPRLGPDTTLLITDIQNSTVLWEALSPGCMEQAIRLHHTTIRRLLAKHGGYESATEGDSFIVAFASVASAAAFAAACQLELMEQDWPAELLAHPDGNVVLAEPPRVESAALAHRFSTASSDLNTSSQRTGSPTPHHAHGAGMLTAAALGIGVTSSQRLLSFLGFSRSSSSSNLISGGRPAVAQAIDSHADSVCSGDSPLPTPCASAKAIPHAAGAFAASPRPWISRKFLGSGGGSVPPYPVSASAAPSPPPEPADGTLGSPHARASLDASVRSVLHNSSETAGSTQSHLPKAWREAFLESLSTPASRPRSSSRLRNVAGSGKGFGGTLCKAADGSCLMLDGRPVVLRGLRVRMGLSSGLQDPAHMVFNRVASSVKYYGPLLEAAKAVGDAAPGGGILLSASAFARLGAGRQAPKARGLARLLPFLRASSPADAPKQQKCSLVVVYAGHHLLDAVDSRPPNTGPGTGPGTGPAGPSARASLSRHASNMLLNAGPHVLLKVGNCDDEDDDDFATPEAVSPTVVAAGRAHSSLLGPAPLARPGSAVNIASACLFTLANAVQMPEAGTPVYLAAPAGMLWRLAHPRLSIRSHGVTQLGTLSAPVGTVAVAFMRVTGASTLLADLPGPAGRGLEQLSGLVCGLLGQWGGYLAEGGDGLFLAVFGSPAAAIEWALECEEKLKWLDWDPELLAHELAEEVATYGSVHPVRTPEVRPGKPVRRGSSALDASMLRSISFKHQVLPATSYMAASPAEYMETGGEREGSARGLPYMQARKVLYRGLRIKVGIDVGHTSSALVEASGRLSYRGKAMNRASRITGLAAAGQVLASGGAMAACEAVEGGRAGALGFSREVVGVSLGAQSLKGVTGPVEVVHCYFAEE</sequence>
<dbReference type="InterPro" id="IPR050697">
    <property type="entry name" value="Adenylyl/Guanylyl_Cyclase_3/4"/>
</dbReference>
<dbReference type="PANTHER" id="PTHR43081:SF1">
    <property type="entry name" value="ADENYLATE CYCLASE, TERMINAL-DIFFERENTIATION SPECIFIC"/>
    <property type="match status" value="1"/>
</dbReference>
<evidence type="ECO:0000256" key="2">
    <source>
        <dbReference type="SAM" id="Phobius"/>
    </source>
</evidence>
<feature type="region of interest" description="Disordered" evidence="1">
    <location>
        <begin position="378"/>
        <end position="430"/>
    </location>
</feature>
<dbReference type="GO" id="GO:0035556">
    <property type="term" value="P:intracellular signal transduction"/>
    <property type="evidence" value="ECO:0007669"/>
    <property type="project" value="InterPro"/>
</dbReference>
<dbReference type="Pfam" id="PF00211">
    <property type="entry name" value="Guanylate_cyc"/>
    <property type="match status" value="1"/>
</dbReference>
<feature type="domain" description="Guanylate cyclase" evidence="4">
    <location>
        <begin position="812"/>
        <end position="886"/>
    </location>
</feature>
<feature type="compositionally biased region" description="Polar residues" evidence="1">
    <location>
        <begin position="920"/>
        <end position="935"/>
    </location>
</feature>
<evidence type="ECO:0000256" key="1">
    <source>
        <dbReference type="SAM" id="MobiDB-lite"/>
    </source>
</evidence>
<feature type="region of interest" description="Disordered" evidence="1">
    <location>
        <begin position="1256"/>
        <end position="1282"/>
    </location>
</feature>
<evidence type="ECO:0000313" key="5">
    <source>
        <dbReference type="EMBL" id="KAG2492217.1"/>
    </source>
</evidence>
<feature type="region of interest" description="Disordered" evidence="1">
    <location>
        <begin position="920"/>
        <end position="942"/>
    </location>
</feature>
<dbReference type="SUPFAM" id="SSF55073">
    <property type="entry name" value="Nucleotide cyclase"/>
    <property type="match status" value="2"/>
</dbReference>
<organism evidence="5 6">
    <name type="scientific">Edaphochlamys debaryana</name>
    <dbReference type="NCBI Taxonomy" id="47281"/>
    <lineage>
        <taxon>Eukaryota</taxon>
        <taxon>Viridiplantae</taxon>
        <taxon>Chlorophyta</taxon>
        <taxon>core chlorophytes</taxon>
        <taxon>Chlorophyceae</taxon>
        <taxon>CS clade</taxon>
        <taxon>Chlamydomonadales</taxon>
        <taxon>Chlamydomonadales incertae sedis</taxon>
        <taxon>Edaphochlamys</taxon>
    </lineage>
</organism>
<dbReference type="Gene3D" id="3.40.190.10">
    <property type="entry name" value="Periplasmic binding protein-like II"/>
    <property type="match status" value="1"/>
</dbReference>
<feature type="compositionally biased region" description="Low complexity" evidence="1">
    <location>
        <begin position="504"/>
        <end position="532"/>
    </location>
</feature>
<dbReference type="Proteomes" id="UP000612055">
    <property type="component" value="Unassembled WGS sequence"/>
</dbReference>
<evidence type="ECO:0000313" key="6">
    <source>
        <dbReference type="Proteomes" id="UP000612055"/>
    </source>
</evidence>
<accession>A0A835XZ05</accession>
<dbReference type="InterPro" id="IPR001054">
    <property type="entry name" value="A/G_cyclase"/>
</dbReference>
<feature type="region of interest" description="Disordered" evidence="1">
    <location>
        <begin position="1043"/>
        <end position="1066"/>
    </location>
</feature>
<reference evidence="5" key="1">
    <citation type="journal article" date="2020" name="bioRxiv">
        <title>Comparative genomics of Chlamydomonas.</title>
        <authorList>
            <person name="Craig R.J."/>
            <person name="Hasan A.R."/>
            <person name="Ness R.W."/>
            <person name="Keightley P.D."/>
        </authorList>
    </citation>
    <scope>NUCLEOTIDE SEQUENCE</scope>
    <source>
        <strain evidence="5">CCAP 11/70</strain>
    </source>
</reference>
<dbReference type="PANTHER" id="PTHR43081">
    <property type="entry name" value="ADENYLATE CYCLASE, TERMINAL-DIFFERENTIATION SPECIFIC-RELATED"/>
    <property type="match status" value="1"/>
</dbReference>
<keyword evidence="6" id="KW-1185">Reference proteome</keyword>
<protein>
    <recommendedName>
        <fullName evidence="4">Guanylate cyclase domain-containing protein</fullName>
    </recommendedName>
</protein>
<name>A0A835XZ05_9CHLO</name>
<dbReference type="OrthoDB" id="2021138at2759"/>
<dbReference type="PROSITE" id="PS50125">
    <property type="entry name" value="GUANYLATE_CYCLASE_2"/>
    <property type="match status" value="2"/>
</dbReference>
<feature type="chain" id="PRO_5032870959" description="Guanylate cyclase domain-containing protein" evidence="3">
    <location>
        <begin position="26"/>
        <end position="1676"/>
    </location>
</feature>
<feature type="transmembrane region" description="Helical" evidence="2">
    <location>
        <begin position="766"/>
        <end position="789"/>
    </location>
</feature>
<feature type="compositionally biased region" description="Acidic residues" evidence="1">
    <location>
        <begin position="414"/>
        <end position="423"/>
    </location>
</feature>
<dbReference type="InterPro" id="IPR029787">
    <property type="entry name" value="Nucleotide_cyclase"/>
</dbReference>
<feature type="compositionally biased region" description="Low complexity" evidence="1">
    <location>
        <begin position="378"/>
        <end position="396"/>
    </location>
</feature>
<evidence type="ECO:0000259" key="4">
    <source>
        <dbReference type="PROSITE" id="PS50125"/>
    </source>
</evidence>
<keyword evidence="2" id="KW-0812">Transmembrane</keyword>